<keyword evidence="11 15" id="KW-0819">tRNA processing</keyword>
<keyword evidence="9 15" id="KW-0808">Transferase</keyword>
<evidence type="ECO:0000256" key="5">
    <source>
        <dbReference type="ARBA" id="ARBA00012807"/>
    </source>
</evidence>
<dbReference type="InterPro" id="IPR002649">
    <property type="entry name" value="tRNA_m1G_MeTrfase_TrmD"/>
</dbReference>
<evidence type="ECO:0000256" key="11">
    <source>
        <dbReference type="ARBA" id="ARBA00022694"/>
    </source>
</evidence>
<protein>
    <recommendedName>
        <fullName evidence="6 15">tRNA (guanine-N(1)-)-methyltransferase</fullName>
        <ecNumber evidence="5 15">2.1.1.228</ecNumber>
    </recommendedName>
    <alternativeName>
        <fullName evidence="12 15">M1G-methyltransferase</fullName>
    </alternativeName>
    <alternativeName>
        <fullName evidence="13 15">tRNA [GM37] methyltransferase</fullName>
    </alternativeName>
</protein>
<dbReference type="NCBIfam" id="TIGR00088">
    <property type="entry name" value="trmD"/>
    <property type="match status" value="1"/>
</dbReference>
<feature type="binding site" evidence="15 16">
    <location>
        <position position="117"/>
    </location>
    <ligand>
        <name>S-adenosyl-L-methionine</name>
        <dbReference type="ChEBI" id="CHEBI:59789"/>
    </ligand>
</feature>
<organism evidence="19 20">
    <name type="scientific">Candidatus Falkowbacteria bacterium CG10_big_fil_rev_8_21_14_0_10_37_18</name>
    <dbReference type="NCBI Taxonomy" id="1974562"/>
    <lineage>
        <taxon>Bacteria</taxon>
        <taxon>Candidatus Falkowiibacteriota</taxon>
    </lineage>
</organism>
<evidence type="ECO:0000256" key="17">
    <source>
        <dbReference type="RuleBase" id="RU003464"/>
    </source>
</evidence>
<sequence length="226" mass="25769">MKFHLLTIFPDIFGSYLNEGILKRAQTKKIVKFEIHNLRDWTNDKHKTVDDTPYGGGAGMLMKIEPLYQALSSIKKLDKKIKPNKRKIILLSASGKKWDQSKAQKYSKLEEIIFVCGRYEGVDARITNFIDEEISIGDYVLTGGELPALTIIDSITRLLPGVLGNKDSIIEESHSTDGLLEYPQYTRPEVFKVKNKKYSVPKVLISGDHKKIKEWQNKKLRSSNSI</sequence>
<dbReference type="AlphaFoldDB" id="A0A2H0V8A2"/>
<evidence type="ECO:0000256" key="7">
    <source>
        <dbReference type="ARBA" id="ARBA00022490"/>
    </source>
</evidence>
<evidence type="ECO:0000256" key="16">
    <source>
        <dbReference type="PIRSR" id="PIRSR000386-1"/>
    </source>
</evidence>
<dbReference type="Pfam" id="PF01746">
    <property type="entry name" value="tRNA_m1G_MT"/>
    <property type="match status" value="1"/>
</dbReference>
<keyword evidence="7 15" id="KW-0963">Cytoplasm</keyword>
<evidence type="ECO:0000256" key="8">
    <source>
        <dbReference type="ARBA" id="ARBA00022603"/>
    </source>
</evidence>
<evidence type="ECO:0000259" key="18">
    <source>
        <dbReference type="Pfam" id="PF01746"/>
    </source>
</evidence>
<comment type="similarity">
    <text evidence="3 15 17">Belongs to the RNA methyltransferase TrmD family.</text>
</comment>
<evidence type="ECO:0000256" key="10">
    <source>
        <dbReference type="ARBA" id="ARBA00022691"/>
    </source>
</evidence>
<proteinExistence type="inferred from homology"/>
<dbReference type="Gene3D" id="3.40.1280.10">
    <property type="match status" value="1"/>
</dbReference>
<feature type="binding site" evidence="15 16">
    <location>
        <begin position="136"/>
        <end position="141"/>
    </location>
    <ligand>
        <name>S-adenosyl-L-methionine</name>
        <dbReference type="ChEBI" id="CHEBI:59789"/>
    </ligand>
</feature>
<dbReference type="GO" id="GO:0052906">
    <property type="term" value="F:tRNA (guanine(37)-N1)-methyltransferase activity"/>
    <property type="evidence" value="ECO:0007669"/>
    <property type="project" value="UniProtKB-UniRule"/>
</dbReference>
<comment type="function">
    <text evidence="1 15 17">Specifically methylates guanosine-37 in various tRNAs.</text>
</comment>
<evidence type="ECO:0000256" key="15">
    <source>
        <dbReference type="HAMAP-Rule" id="MF_00605"/>
    </source>
</evidence>
<evidence type="ECO:0000256" key="6">
    <source>
        <dbReference type="ARBA" id="ARBA00014679"/>
    </source>
</evidence>
<dbReference type="GO" id="GO:0002939">
    <property type="term" value="P:tRNA N1-guanine methylation"/>
    <property type="evidence" value="ECO:0007669"/>
    <property type="project" value="TreeGrafter"/>
</dbReference>
<dbReference type="PANTHER" id="PTHR46417">
    <property type="entry name" value="TRNA (GUANINE-N(1)-)-METHYLTRANSFERASE"/>
    <property type="match status" value="1"/>
</dbReference>
<evidence type="ECO:0000256" key="12">
    <source>
        <dbReference type="ARBA" id="ARBA00029736"/>
    </source>
</evidence>
<reference evidence="20" key="1">
    <citation type="submission" date="2017-09" db="EMBL/GenBank/DDBJ databases">
        <title>Depth-based differentiation of microbial function through sediment-hosted aquifers and enrichment of novel symbionts in the deep terrestrial subsurface.</title>
        <authorList>
            <person name="Probst A.J."/>
            <person name="Ladd B."/>
            <person name="Jarett J.K."/>
            <person name="Geller-Mcgrath D.E."/>
            <person name="Sieber C.M.K."/>
            <person name="Emerson J.B."/>
            <person name="Anantharaman K."/>
            <person name="Thomas B.C."/>
            <person name="Malmstrom R."/>
            <person name="Stieglmeier M."/>
            <person name="Klingl A."/>
            <person name="Woyke T."/>
            <person name="Ryan C.M."/>
            <person name="Banfield J.F."/>
        </authorList>
    </citation>
    <scope>NUCLEOTIDE SEQUENCE [LARGE SCALE GENOMIC DNA]</scope>
</reference>
<evidence type="ECO:0000256" key="3">
    <source>
        <dbReference type="ARBA" id="ARBA00007630"/>
    </source>
</evidence>
<evidence type="ECO:0000256" key="1">
    <source>
        <dbReference type="ARBA" id="ARBA00002634"/>
    </source>
</evidence>
<evidence type="ECO:0000256" key="14">
    <source>
        <dbReference type="ARBA" id="ARBA00047783"/>
    </source>
</evidence>
<dbReference type="EC" id="2.1.1.228" evidence="5 15"/>
<comment type="catalytic activity">
    <reaction evidence="14 15 17">
        <text>guanosine(37) in tRNA + S-adenosyl-L-methionine = N(1)-methylguanosine(37) in tRNA + S-adenosyl-L-homocysteine + H(+)</text>
        <dbReference type="Rhea" id="RHEA:36899"/>
        <dbReference type="Rhea" id="RHEA-COMP:10145"/>
        <dbReference type="Rhea" id="RHEA-COMP:10147"/>
        <dbReference type="ChEBI" id="CHEBI:15378"/>
        <dbReference type="ChEBI" id="CHEBI:57856"/>
        <dbReference type="ChEBI" id="CHEBI:59789"/>
        <dbReference type="ChEBI" id="CHEBI:73542"/>
        <dbReference type="ChEBI" id="CHEBI:74269"/>
        <dbReference type="EC" id="2.1.1.228"/>
    </reaction>
</comment>
<dbReference type="HAMAP" id="MF_00605">
    <property type="entry name" value="TrmD"/>
    <property type="match status" value="1"/>
</dbReference>
<dbReference type="GO" id="GO:0005829">
    <property type="term" value="C:cytosol"/>
    <property type="evidence" value="ECO:0007669"/>
    <property type="project" value="TreeGrafter"/>
</dbReference>
<dbReference type="Gene3D" id="1.10.1270.20">
    <property type="entry name" value="tRNA(m1g37)methyltransferase, domain 2"/>
    <property type="match status" value="1"/>
</dbReference>
<dbReference type="CDD" id="cd18080">
    <property type="entry name" value="TrmD-like"/>
    <property type="match status" value="1"/>
</dbReference>
<dbReference type="InterPro" id="IPR029028">
    <property type="entry name" value="Alpha/beta_knot_MTases"/>
</dbReference>
<gene>
    <name evidence="15" type="primary">trmD</name>
    <name evidence="19" type="ORF">COT93_02885</name>
</gene>
<comment type="subcellular location">
    <subcellularLocation>
        <location evidence="2 15 17">Cytoplasm</location>
    </subcellularLocation>
</comment>
<dbReference type="Proteomes" id="UP000229972">
    <property type="component" value="Unassembled WGS sequence"/>
</dbReference>
<dbReference type="NCBIfam" id="NF000648">
    <property type="entry name" value="PRK00026.1"/>
    <property type="match status" value="1"/>
</dbReference>
<evidence type="ECO:0000256" key="9">
    <source>
        <dbReference type="ARBA" id="ARBA00022679"/>
    </source>
</evidence>
<evidence type="ECO:0000313" key="19">
    <source>
        <dbReference type="EMBL" id="PIR95337.1"/>
    </source>
</evidence>
<evidence type="ECO:0000256" key="4">
    <source>
        <dbReference type="ARBA" id="ARBA00011738"/>
    </source>
</evidence>
<evidence type="ECO:0000256" key="2">
    <source>
        <dbReference type="ARBA" id="ARBA00004496"/>
    </source>
</evidence>
<keyword evidence="10 15" id="KW-0949">S-adenosyl-L-methionine</keyword>
<dbReference type="PANTHER" id="PTHR46417:SF1">
    <property type="entry name" value="TRNA (GUANINE-N(1)-)-METHYLTRANSFERASE"/>
    <property type="match status" value="1"/>
</dbReference>
<evidence type="ECO:0000256" key="13">
    <source>
        <dbReference type="ARBA" id="ARBA00033392"/>
    </source>
</evidence>
<dbReference type="EMBL" id="PFAL01000028">
    <property type="protein sequence ID" value="PIR95337.1"/>
    <property type="molecule type" value="Genomic_DNA"/>
</dbReference>
<dbReference type="InterPro" id="IPR016009">
    <property type="entry name" value="tRNA_MeTrfase_TRMD/TRM10"/>
</dbReference>
<evidence type="ECO:0000313" key="20">
    <source>
        <dbReference type="Proteomes" id="UP000229972"/>
    </source>
</evidence>
<dbReference type="FunFam" id="3.40.1280.10:FF:000001">
    <property type="entry name" value="tRNA (guanine-N(1)-)-methyltransferase"/>
    <property type="match status" value="1"/>
</dbReference>
<dbReference type="PIRSF" id="PIRSF000386">
    <property type="entry name" value="tRNA_mtase"/>
    <property type="match status" value="1"/>
</dbReference>
<comment type="caution">
    <text evidence="19">The sequence shown here is derived from an EMBL/GenBank/DDBJ whole genome shotgun (WGS) entry which is preliminary data.</text>
</comment>
<name>A0A2H0V8A2_9BACT</name>
<feature type="domain" description="tRNA methyltransferase TRMD/TRM10-type" evidence="18">
    <location>
        <begin position="1"/>
        <end position="220"/>
    </location>
</feature>
<dbReference type="InterPro" id="IPR029026">
    <property type="entry name" value="tRNA_m1G_MTases_N"/>
</dbReference>
<accession>A0A2H0V8A2</accession>
<dbReference type="SUPFAM" id="SSF75217">
    <property type="entry name" value="alpha/beta knot"/>
    <property type="match status" value="1"/>
</dbReference>
<dbReference type="InterPro" id="IPR023148">
    <property type="entry name" value="tRNA_m1G_MeTrfase_C_sf"/>
</dbReference>
<comment type="subunit">
    <text evidence="4 15 17">Homodimer.</text>
</comment>
<keyword evidence="8 15" id="KW-0489">Methyltransferase</keyword>